<keyword evidence="8 11" id="KW-0067">ATP-binding</keyword>
<organism evidence="13 14">
    <name type="scientific">Candidatus Methylomirabilis tolerans</name>
    <dbReference type="NCBI Taxonomy" id="3123416"/>
    <lineage>
        <taxon>Bacteria</taxon>
        <taxon>Candidatus Methylomirabilota</taxon>
        <taxon>Candidatus Methylomirabilia</taxon>
        <taxon>Candidatus Methylomirabilales</taxon>
        <taxon>Candidatus Methylomirabilaceae</taxon>
        <taxon>Candidatus Methylomirabilis</taxon>
    </lineage>
</organism>
<protein>
    <recommendedName>
        <fullName evidence="3 11">Thymidylate kinase</fullName>
        <ecNumber evidence="2 11">2.7.4.9</ecNumber>
    </recommendedName>
    <alternativeName>
        <fullName evidence="11">dTMP kinase</fullName>
    </alternativeName>
</protein>
<gene>
    <name evidence="11 13" type="primary">tmk</name>
    <name evidence="13" type="ORF">K8G79_09365</name>
</gene>
<dbReference type="Proteomes" id="UP001197609">
    <property type="component" value="Unassembled WGS sequence"/>
</dbReference>
<dbReference type="InterPro" id="IPR018095">
    <property type="entry name" value="Thymidylate_kin_CS"/>
</dbReference>
<dbReference type="GO" id="GO:0004798">
    <property type="term" value="F:dTMP kinase activity"/>
    <property type="evidence" value="ECO:0007669"/>
    <property type="project" value="UniProtKB-UniRule"/>
</dbReference>
<dbReference type="Pfam" id="PF02223">
    <property type="entry name" value="Thymidylate_kin"/>
    <property type="match status" value="1"/>
</dbReference>
<dbReference type="GO" id="GO:0006233">
    <property type="term" value="P:dTDP biosynthetic process"/>
    <property type="evidence" value="ECO:0007669"/>
    <property type="project" value="InterPro"/>
</dbReference>
<dbReference type="PANTHER" id="PTHR10344:SF4">
    <property type="entry name" value="UMP-CMP KINASE 2, MITOCHONDRIAL"/>
    <property type="match status" value="1"/>
</dbReference>
<dbReference type="NCBIfam" id="TIGR00041">
    <property type="entry name" value="DTMP_kinase"/>
    <property type="match status" value="1"/>
</dbReference>
<keyword evidence="5 11" id="KW-0545">Nucleotide biosynthesis</keyword>
<dbReference type="EMBL" id="JAIOIU010000118">
    <property type="protein sequence ID" value="MBZ0160328.1"/>
    <property type="molecule type" value="Genomic_DNA"/>
</dbReference>
<feature type="domain" description="Thymidylate kinase-like" evidence="12">
    <location>
        <begin position="8"/>
        <end position="215"/>
    </location>
</feature>
<dbReference type="Gene3D" id="3.40.50.300">
    <property type="entry name" value="P-loop containing nucleotide triphosphate hydrolases"/>
    <property type="match status" value="1"/>
</dbReference>
<evidence type="ECO:0000256" key="2">
    <source>
        <dbReference type="ARBA" id="ARBA00012980"/>
    </source>
</evidence>
<comment type="function">
    <text evidence="10 11">Phosphorylation of dTMP to form dTDP in both de novo and salvage pathways of dTTP synthesis.</text>
</comment>
<accession>A0AAJ1AJP6</accession>
<evidence type="ECO:0000256" key="9">
    <source>
        <dbReference type="ARBA" id="ARBA00048743"/>
    </source>
</evidence>
<sequence length="235" mass="25481">MSGLFITFEGGEGSGKTTQLKLLANRIRVSGKEVIDTQDPGGTATGKEIRTLLLHSPLTTCGDRSGPGPIAVTTELLLYEASRAQLVREVITPALARGAIVLCDRFTDSTLAYQGCGRGIDPHLIRRLNRFSADELVPDLTILLDLDPRIGLTRCRGGVDADASTRLGAGPSCWDRIEAEPLDFHQRIREGYVTLAREDPGRIAVIDAGLGVTEIEMIVWNQFLHLQGRRGHAVS</sequence>
<evidence type="ECO:0000313" key="14">
    <source>
        <dbReference type="Proteomes" id="UP001197609"/>
    </source>
</evidence>
<dbReference type="InterPro" id="IPR027417">
    <property type="entry name" value="P-loop_NTPase"/>
</dbReference>
<evidence type="ECO:0000256" key="8">
    <source>
        <dbReference type="ARBA" id="ARBA00022840"/>
    </source>
</evidence>
<keyword evidence="6 11" id="KW-0547">Nucleotide-binding</keyword>
<name>A0AAJ1AJP6_9BACT</name>
<dbReference type="AlphaFoldDB" id="A0AAJ1AJP6"/>
<evidence type="ECO:0000256" key="1">
    <source>
        <dbReference type="ARBA" id="ARBA00009776"/>
    </source>
</evidence>
<dbReference type="InterPro" id="IPR039430">
    <property type="entry name" value="Thymidylate_kin-like_dom"/>
</dbReference>
<evidence type="ECO:0000256" key="5">
    <source>
        <dbReference type="ARBA" id="ARBA00022727"/>
    </source>
</evidence>
<evidence type="ECO:0000256" key="10">
    <source>
        <dbReference type="ARBA" id="ARBA00057735"/>
    </source>
</evidence>
<dbReference type="PROSITE" id="PS01331">
    <property type="entry name" value="THYMIDYLATE_KINASE"/>
    <property type="match status" value="1"/>
</dbReference>
<keyword evidence="7 11" id="KW-0418">Kinase</keyword>
<dbReference type="SUPFAM" id="SSF52540">
    <property type="entry name" value="P-loop containing nucleoside triphosphate hydrolases"/>
    <property type="match status" value="1"/>
</dbReference>
<keyword evidence="4 11" id="KW-0808">Transferase</keyword>
<dbReference type="GO" id="GO:0005829">
    <property type="term" value="C:cytosol"/>
    <property type="evidence" value="ECO:0007669"/>
    <property type="project" value="TreeGrafter"/>
</dbReference>
<dbReference type="FunFam" id="3.40.50.300:FF:000225">
    <property type="entry name" value="Thymidylate kinase"/>
    <property type="match status" value="1"/>
</dbReference>
<evidence type="ECO:0000256" key="11">
    <source>
        <dbReference type="HAMAP-Rule" id="MF_00165"/>
    </source>
</evidence>
<dbReference type="EC" id="2.7.4.9" evidence="2 11"/>
<evidence type="ECO:0000256" key="3">
    <source>
        <dbReference type="ARBA" id="ARBA00017144"/>
    </source>
</evidence>
<evidence type="ECO:0000256" key="7">
    <source>
        <dbReference type="ARBA" id="ARBA00022777"/>
    </source>
</evidence>
<dbReference type="CDD" id="cd01672">
    <property type="entry name" value="TMPK"/>
    <property type="match status" value="1"/>
</dbReference>
<evidence type="ECO:0000256" key="6">
    <source>
        <dbReference type="ARBA" id="ARBA00022741"/>
    </source>
</evidence>
<evidence type="ECO:0000259" key="12">
    <source>
        <dbReference type="Pfam" id="PF02223"/>
    </source>
</evidence>
<dbReference type="InterPro" id="IPR018094">
    <property type="entry name" value="Thymidylate_kinase"/>
</dbReference>
<dbReference type="GO" id="GO:0006235">
    <property type="term" value="P:dTTP biosynthetic process"/>
    <property type="evidence" value="ECO:0007669"/>
    <property type="project" value="UniProtKB-UniRule"/>
</dbReference>
<dbReference type="GO" id="GO:0006227">
    <property type="term" value="P:dUDP biosynthetic process"/>
    <property type="evidence" value="ECO:0007669"/>
    <property type="project" value="TreeGrafter"/>
</dbReference>
<dbReference type="HAMAP" id="MF_00165">
    <property type="entry name" value="Thymidylate_kinase"/>
    <property type="match status" value="1"/>
</dbReference>
<comment type="caution">
    <text evidence="13">The sequence shown here is derived from an EMBL/GenBank/DDBJ whole genome shotgun (WGS) entry which is preliminary data.</text>
</comment>
<reference evidence="13 14" key="1">
    <citation type="journal article" date="2021" name="bioRxiv">
        <title>Unraveling nitrogen, sulfur and carbon metabolic pathways and microbial community transcriptional responses to substrate deprivation and toxicity stresses in a bioreactor mimicking anoxic brackish coastal sediment conditions.</title>
        <authorList>
            <person name="Martins P.D."/>
            <person name="Echeveste M.J."/>
            <person name="Arshad A."/>
            <person name="Kurth J."/>
            <person name="Ouboter H."/>
            <person name="Jetten M.S.M."/>
            <person name="Welte C.U."/>
        </authorList>
    </citation>
    <scope>NUCLEOTIDE SEQUENCE [LARGE SCALE GENOMIC DNA]</scope>
    <source>
        <strain evidence="13">MAG_38</strain>
    </source>
</reference>
<dbReference type="PANTHER" id="PTHR10344">
    <property type="entry name" value="THYMIDYLATE KINASE"/>
    <property type="match status" value="1"/>
</dbReference>
<comment type="catalytic activity">
    <reaction evidence="9 11">
        <text>dTMP + ATP = dTDP + ADP</text>
        <dbReference type="Rhea" id="RHEA:13517"/>
        <dbReference type="ChEBI" id="CHEBI:30616"/>
        <dbReference type="ChEBI" id="CHEBI:58369"/>
        <dbReference type="ChEBI" id="CHEBI:63528"/>
        <dbReference type="ChEBI" id="CHEBI:456216"/>
        <dbReference type="EC" id="2.7.4.9"/>
    </reaction>
</comment>
<dbReference type="GO" id="GO:0005524">
    <property type="term" value="F:ATP binding"/>
    <property type="evidence" value="ECO:0007669"/>
    <property type="project" value="UniProtKB-UniRule"/>
</dbReference>
<evidence type="ECO:0000313" key="13">
    <source>
        <dbReference type="EMBL" id="MBZ0160328.1"/>
    </source>
</evidence>
<comment type="similarity">
    <text evidence="1 11">Belongs to the thymidylate kinase family.</text>
</comment>
<feature type="binding site" evidence="11">
    <location>
        <begin position="10"/>
        <end position="17"/>
    </location>
    <ligand>
        <name>ATP</name>
        <dbReference type="ChEBI" id="CHEBI:30616"/>
    </ligand>
</feature>
<evidence type="ECO:0000256" key="4">
    <source>
        <dbReference type="ARBA" id="ARBA00022679"/>
    </source>
</evidence>
<proteinExistence type="inferred from homology"/>